<reference evidence="6" key="1">
    <citation type="submission" date="2016-10" db="EMBL/GenBank/DDBJ databases">
        <authorList>
            <person name="Benchimol M."/>
            <person name="Almeida L.G."/>
            <person name="Vasconcelos A.T."/>
            <person name="Perreira-Neves A."/>
            <person name="Rosa I.A."/>
            <person name="Tasca T."/>
            <person name="Bogo M.R."/>
            <person name="de Souza W."/>
        </authorList>
    </citation>
    <scope>NUCLEOTIDE SEQUENCE [LARGE SCALE GENOMIC DNA]</scope>
    <source>
        <strain evidence="6">K</strain>
    </source>
</reference>
<keyword evidence="6" id="KW-0808">Transferase</keyword>
<dbReference type="SMART" id="SM00220">
    <property type="entry name" value="S_TKc"/>
    <property type="match status" value="1"/>
</dbReference>
<accession>A0A1J4JJT9</accession>
<dbReference type="InterPro" id="IPR008271">
    <property type="entry name" value="Ser/Thr_kinase_AS"/>
</dbReference>
<dbReference type="InterPro" id="IPR000719">
    <property type="entry name" value="Prot_kinase_dom"/>
</dbReference>
<dbReference type="Gene3D" id="1.10.510.10">
    <property type="entry name" value="Transferase(Phosphotransferase) domain 1"/>
    <property type="match status" value="1"/>
</dbReference>
<dbReference type="GO" id="GO:0004674">
    <property type="term" value="F:protein serine/threonine kinase activity"/>
    <property type="evidence" value="ECO:0007669"/>
    <property type="project" value="UniProtKB-KW"/>
</dbReference>
<dbReference type="SUPFAM" id="SSF56112">
    <property type="entry name" value="Protein kinase-like (PK-like)"/>
    <property type="match status" value="1"/>
</dbReference>
<dbReference type="GO" id="GO:0005524">
    <property type="term" value="F:ATP binding"/>
    <property type="evidence" value="ECO:0007669"/>
    <property type="project" value="UniProtKB-UniRule"/>
</dbReference>
<proteinExistence type="inferred from homology"/>
<dbReference type="Proteomes" id="UP000179807">
    <property type="component" value="Unassembled WGS sequence"/>
</dbReference>
<evidence type="ECO:0000313" key="6">
    <source>
        <dbReference type="EMBL" id="OHS99424.1"/>
    </source>
</evidence>
<dbReference type="Pfam" id="PF00069">
    <property type="entry name" value="Pkinase"/>
    <property type="match status" value="1"/>
</dbReference>
<organism evidence="6 7">
    <name type="scientific">Tritrichomonas foetus</name>
    <dbReference type="NCBI Taxonomy" id="1144522"/>
    <lineage>
        <taxon>Eukaryota</taxon>
        <taxon>Metamonada</taxon>
        <taxon>Parabasalia</taxon>
        <taxon>Tritrichomonadida</taxon>
        <taxon>Tritrichomonadidae</taxon>
        <taxon>Tritrichomonas</taxon>
    </lineage>
</organism>
<dbReference type="VEuPathDB" id="TrichDB:TRFO_34101"/>
<sequence length="287" mass="32614">MAILMAGEHIREYILIKCIGEGSSGRVWKAKNSKTNHKVALKILDKSKVNTILYVTERDALNELDHSNIVQLKDSFDTKRYLVLVEELIKGMSLLEYVNYYGPLDESKCRKVFSQLIEAVQYIQNHNYLHRDLKAENLLIDTQNLHLTVIDFGFAVSTSNHFVAPSGSPAYLAPEIVKGLPIDGKIGIWSCGIILYAMAAGSLPFYDENTDALFNQIIYAEPEYPLKMNIKIANLVSKMLEKNPLKRITLDMIKKHPFLNNSIENRKFLSISPIRRHAYITAHTTFA</sequence>
<comment type="caution">
    <text evidence="6">The sequence shown here is derived from an EMBL/GenBank/DDBJ whole genome shotgun (WGS) entry which is preliminary data.</text>
</comment>
<dbReference type="PANTHER" id="PTHR24346:SF30">
    <property type="entry name" value="MATERNAL EMBRYONIC LEUCINE ZIPPER KINASE"/>
    <property type="match status" value="1"/>
</dbReference>
<dbReference type="GO" id="GO:0035556">
    <property type="term" value="P:intracellular signal transduction"/>
    <property type="evidence" value="ECO:0007669"/>
    <property type="project" value="TreeGrafter"/>
</dbReference>
<keyword evidence="1 3" id="KW-0547">Nucleotide-binding</keyword>
<evidence type="ECO:0000256" key="2">
    <source>
        <dbReference type="ARBA" id="ARBA00022840"/>
    </source>
</evidence>
<dbReference type="InterPro" id="IPR011009">
    <property type="entry name" value="Kinase-like_dom_sf"/>
</dbReference>
<name>A0A1J4JJT9_9EUKA</name>
<dbReference type="AlphaFoldDB" id="A0A1J4JJT9"/>
<feature type="binding site" evidence="3">
    <location>
        <position position="42"/>
    </location>
    <ligand>
        <name>ATP</name>
        <dbReference type="ChEBI" id="CHEBI:30616"/>
    </ligand>
</feature>
<dbReference type="EMBL" id="MLAK01001005">
    <property type="protein sequence ID" value="OHS99424.1"/>
    <property type="molecule type" value="Genomic_DNA"/>
</dbReference>
<dbReference type="PIRSF" id="PIRSF000654">
    <property type="entry name" value="Integrin-linked_kinase"/>
    <property type="match status" value="1"/>
</dbReference>
<dbReference type="GeneID" id="94844175"/>
<evidence type="ECO:0000256" key="4">
    <source>
        <dbReference type="RuleBase" id="RU000304"/>
    </source>
</evidence>
<dbReference type="FunFam" id="1.10.510.10:FF:000571">
    <property type="entry name" value="Maternal embryonic leucine zipper kinase"/>
    <property type="match status" value="1"/>
</dbReference>
<evidence type="ECO:0000259" key="5">
    <source>
        <dbReference type="PROSITE" id="PS50011"/>
    </source>
</evidence>
<protein>
    <submittedName>
        <fullName evidence="6">CAMK family protein kinase</fullName>
    </submittedName>
</protein>
<feature type="domain" description="Protein kinase" evidence="5">
    <location>
        <begin position="13"/>
        <end position="259"/>
    </location>
</feature>
<keyword evidence="6" id="KW-0418">Kinase</keyword>
<evidence type="ECO:0000256" key="1">
    <source>
        <dbReference type="ARBA" id="ARBA00022741"/>
    </source>
</evidence>
<dbReference type="PROSITE" id="PS50011">
    <property type="entry name" value="PROTEIN_KINASE_DOM"/>
    <property type="match status" value="1"/>
</dbReference>
<dbReference type="PROSITE" id="PS00107">
    <property type="entry name" value="PROTEIN_KINASE_ATP"/>
    <property type="match status" value="1"/>
</dbReference>
<keyword evidence="2 3" id="KW-0067">ATP-binding</keyword>
<dbReference type="OrthoDB" id="266718at2759"/>
<dbReference type="PANTHER" id="PTHR24346">
    <property type="entry name" value="MAP/MICROTUBULE AFFINITY-REGULATING KINASE"/>
    <property type="match status" value="1"/>
</dbReference>
<gene>
    <name evidence="6" type="ORF">TRFO_34101</name>
</gene>
<dbReference type="GO" id="GO:0005737">
    <property type="term" value="C:cytoplasm"/>
    <property type="evidence" value="ECO:0007669"/>
    <property type="project" value="TreeGrafter"/>
</dbReference>
<comment type="similarity">
    <text evidence="4">Belongs to the protein kinase superfamily.</text>
</comment>
<dbReference type="RefSeq" id="XP_068352561.1">
    <property type="nucleotide sequence ID" value="XM_068509471.1"/>
</dbReference>
<keyword evidence="4" id="KW-0723">Serine/threonine-protein kinase</keyword>
<dbReference type="InterPro" id="IPR017441">
    <property type="entry name" value="Protein_kinase_ATP_BS"/>
</dbReference>
<keyword evidence="7" id="KW-1185">Reference proteome</keyword>
<evidence type="ECO:0000256" key="3">
    <source>
        <dbReference type="PROSITE-ProRule" id="PRU10141"/>
    </source>
</evidence>
<dbReference type="PROSITE" id="PS00108">
    <property type="entry name" value="PROTEIN_KINASE_ST"/>
    <property type="match status" value="1"/>
</dbReference>
<evidence type="ECO:0000313" key="7">
    <source>
        <dbReference type="Proteomes" id="UP000179807"/>
    </source>
</evidence>